<dbReference type="PANTHER" id="PTHR11709">
    <property type="entry name" value="MULTI-COPPER OXIDASE"/>
    <property type="match status" value="1"/>
</dbReference>
<proteinExistence type="inferred from homology"/>
<comment type="similarity">
    <text evidence="1">Belongs to the multicopper oxidase family.</text>
</comment>
<feature type="domain" description="Plastocyanin-like" evidence="7">
    <location>
        <begin position="461"/>
        <end position="571"/>
    </location>
</feature>
<dbReference type="InterPro" id="IPR011707">
    <property type="entry name" value="Cu-oxidase-like_N"/>
</dbReference>
<evidence type="ECO:0000256" key="3">
    <source>
        <dbReference type="ARBA" id="ARBA00023002"/>
    </source>
</evidence>
<protein>
    <submittedName>
        <fullName evidence="10">Laccase-7 isoform X1</fullName>
    </submittedName>
</protein>
<keyword evidence="9" id="KW-1185">Reference proteome</keyword>
<evidence type="ECO:0000313" key="9">
    <source>
        <dbReference type="Proteomes" id="UP000694920"/>
    </source>
</evidence>
<accession>A0AAJ7CCJ5</accession>
<evidence type="ECO:0000313" key="10">
    <source>
        <dbReference type="RefSeq" id="XP_015607490.1"/>
    </source>
</evidence>
<dbReference type="GO" id="GO:0005886">
    <property type="term" value="C:plasma membrane"/>
    <property type="evidence" value="ECO:0007669"/>
    <property type="project" value="TreeGrafter"/>
</dbReference>
<dbReference type="Gene3D" id="2.60.40.420">
    <property type="entry name" value="Cupredoxins - blue copper proteins"/>
    <property type="match status" value="3"/>
</dbReference>
<dbReference type="PANTHER" id="PTHR11709:SF394">
    <property type="entry name" value="FI03373P-RELATED"/>
    <property type="match status" value="1"/>
</dbReference>
<feature type="signal peptide" evidence="5">
    <location>
        <begin position="1"/>
        <end position="24"/>
    </location>
</feature>
<dbReference type="CDD" id="cd13905">
    <property type="entry name" value="CuRO_3_tcLLC2_insect_like"/>
    <property type="match status" value="1"/>
</dbReference>
<evidence type="ECO:0000259" key="7">
    <source>
        <dbReference type="Pfam" id="PF07731"/>
    </source>
</evidence>
<dbReference type="SUPFAM" id="SSF49503">
    <property type="entry name" value="Cupredoxins"/>
    <property type="match status" value="3"/>
</dbReference>
<dbReference type="CDD" id="cd13858">
    <property type="entry name" value="CuRO_1_tcLCC2_insect_like"/>
    <property type="match status" value="1"/>
</dbReference>
<dbReference type="Proteomes" id="UP000694920">
    <property type="component" value="Unplaced"/>
</dbReference>
<dbReference type="InterPro" id="IPR011706">
    <property type="entry name" value="Cu-oxidase_C"/>
</dbReference>
<evidence type="ECO:0000259" key="8">
    <source>
        <dbReference type="Pfam" id="PF07732"/>
    </source>
</evidence>
<gene>
    <name evidence="10" type="primary">LOC107273622</name>
</gene>
<dbReference type="Pfam" id="PF00394">
    <property type="entry name" value="Cu-oxidase"/>
    <property type="match status" value="1"/>
</dbReference>
<evidence type="ECO:0000256" key="1">
    <source>
        <dbReference type="ARBA" id="ARBA00010609"/>
    </source>
</evidence>
<evidence type="ECO:0000256" key="4">
    <source>
        <dbReference type="ARBA" id="ARBA00023008"/>
    </source>
</evidence>
<reference evidence="10" key="1">
    <citation type="submission" date="2025-08" db="UniProtKB">
        <authorList>
            <consortium name="RefSeq"/>
        </authorList>
    </citation>
    <scope>IDENTIFICATION</scope>
</reference>
<keyword evidence="4" id="KW-0186">Copper</keyword>
<dbReference type="GeneID" id="107273622"/>
<dbReference type="KEGG" id="ccin:107273622"/>
<dbReference type="InterPro" id="IPR008972">
    <property type="entry name" value="Cupredoxin"/>
</dbReference>
<evidence type="ECO:0000256" key="5">
    <source>
        <dbReference type="SAM" id="SignalP"/>
    </source>
</evidence>
<dbReference type="AlphaFoldDB" id="A0AAJ7CCJ5"/>
<dbReference type="GO" id="GO:0016491">
    <property type="term" value="F:oxidoreductase activity"/>
    <property type="evidence" value="ECO:0007669"/>
    <property type="project" value="UniProtKB-KW"/>
</dbReference>
<evidence type="ECO:0000256" key="2">
    <source>
        <dbReference type="ARBA" id="ARBA00022723"/>
    </source>
</evidence>
<feature type="domain" description="Plastocyanin-like" evidence="6">
    <location>
        <begin position="200"/>
        <end position="307"/>
    </location>
</feature>
<keyword evidence="5" id="KW-0732">Signal</keyword>
<dbReference type="GO" id="GO:0005507">
    <property type="term" value="F:copper ion binding"/>
    <property type="evidence" value="ECO:0007669"/>
    <property type="project" value="InterPro"/>
</dbReference>
<dbReference type="RefSeq" id="XP_015607490.1">
    <property type="nucleotide sequence ID" value="XM_015752004.2"/>
</dbReference>
<dbReference type="InterPro" id="IPR045087">
    <property type="entry name" value="Cu-oxidase_fam"/>
</dbReference>
<keyword evidence="2" id="KW-0479">Metal-binding</keyword>
<sequence length="622" mass="70036">MKIVISINLIILIIASSSKTLSQGHECSRYCEIGGVTKKCSYNFYVSELPSGIIRRCNGNNTICSENYGLRHLLLINGTSPGPSIEVCQGDTIEVFVYNKLANAELSFHWYGIRQQGSSHMDGVSMVSQCPIFPFGAYRYEMKADTAGTYFYSAHLVTQQGDGLYGSLIVREARNDPKKEWTLLVASKSSVPMTGLSYTYPTAEKLLLNGQTGNLELFVENGNNYMLRFINANVFHCPVSVTLARHRLKVLTVDGNMVEPTMTGTHIIIFPGERFDLIVSADQSAGRYLLNIQGLQECRHLIHEAYLNYGDSRINEVTKDTDYLITDNDVIATVSLGYDCNTASENIICAMDLKHLKMKIQMKGLDERHFKQPINTLFAEEPEETIYVPFDLNSFDQITDSMTDYRYNIYGFTYYPAYLSLLPSGGRISQINGVTFKYPTSPILSQPENTPEEQICSVEGRSNFCKESPLFCECIQIIEVQPDKLIEVILIDEGFGGDVSHTFHVHGYNVSIVGLGTLKRPISKEEIMALNDEQQLFRNLLDPPMKDTFTVPNKGYAILRFYTDNRGYWLWEARSTGIAPTIYGPGMQFLMRVGTRENMPTVPIDFPSCGNNKRPDMIFESH</sequence>
<feature type="chain" id="PRO_5042547919" evidence="5">
    <location>
        <begin position="25"/>
        <end position="622"/>
    </location>
</feature>
<dbReference type="GO" id="GO:0006826">
    <property type="term" value="P:iron ion transport"/>
    <property type="evidence" value="ECO:0007669"/>
    <property type="project" value="TreeGrafter"/>
</dbReference>
<dbReference type="Pfam" id="PF07731">
    <property type="entry name" value="Cu-oxidase_2"/>
    <property type="match status" value="1"/>
</dbReference>
<dbReference type="InterPro" id="IPR001117">
    <property type="entry name" value="Cu-oxidase_2nd"/>
</dbReference>
<organism evidence="9 10">
    <name type="scientific">Cephus cinctus</name>
    <name type="common">Wheat stem sawfly</name>
    <dbReference type="NCBI Taxonomy" id="211228"/>
    <lineage>
        <taxon>Eukaryota</taxon>
        <taxon>Metazoa</taxon>
        <taxon>Ecdysozoa</taxon>
        <taxon>Arthropoda</taxon>
        <taxon>Hexapoda</taxon>
        <taxon>Insecta</taxon>
        <taxon>Pterygota</taxon>
        <taxon>Neoptera</taxon>
        <taxon>Endopterygota</taxon>
        <taxon>Hymenoptera</taxon>
        <taxon>Cephoidea</taxon>
        <taxon>Cephidae</taxon>
        <taxon>Cephus</taxon>
    </lineage>
</organism>
<dbReference type="Pfam" id="PF07732">
    <property type="entry name" value="Cu-oxidase_3"/>
    <property type="match status" value="1"/>
</dbReference>
<feature type="domain" description="Plastocyanin-like" evidence="8">
    <location>
        <begin position="70"/>
        <end position="173"/>
    </location>
</feature>
<keyword evidence="3" id="KW-0560">Oxidoreductase</keyword>
<evidence type="ECO:0000259" key="6">
    <source>
        <dbReference type="Pfam" id="PF00394"/>
    </source>
</evidence>
<name>A0AAJ7CCJ5_CEPCN</name>